<comment type="caution">
    <text evidence="3">The sequence shown here is derived from an EMBL/GenBank/DDBJ whole genome shotgun (WGS) entry which is preliminary data.</text>
</comment>
<dbReference type="PROSITE" id="PS51257">
    <property type="entry name" value="PROKAR_LIPOPROTEIN"/>
    <property type="match status" value="1"/>
</dbReference>
<protein>
    <submittedName>
        <fullName evidence="3">Uncharacterized protein</fullName>
    </submittedName>
</protein>
<feature type="chain" id="PRO_5039407294" evidence="2">
    <location>
        <begin position="25"/>
        <end position="396"/>
    </location>
</feature>
<feature type="compositionally biased region" description="Low complexity" evidence="1">
    <location>
        <begin position="272"/>
        <end position="301"/>
    </location>
</feature>
<dbReference type="Proteomes" id="UP000216057">
    <property type="component" value="Unassembled WGS sequence"/>
</dbReference>
<dbReference type="GO" id="GO:1990281">
    <property type="term" value="C:efflux pump complex"/>
    <property type="evidence" value="ECO:0007669"/>
    <property type="project" value="TreeGrafter"/>
</dbReference>
<dbReference type="PANTHER" id="PTHR30469">
    <property type="entry name" value="MULTIDRUG RESISTANCE PROTEIN MDTA"/>
    <property type="match status" value="1"/>
</dbReference>
<feature type="signal peptide" evidence="2">
    <location>
        <begin position="1"/>
        <end position="24"/>
    </location>
</feature>
<proteinExistence type="predicted"/>
<evidence type="ECO:0000256" key="2">
    <source>
        <dbReference type="SAM" id="SignalP"/>
    </source>
</evidence>
<feature type="region of interest" description="Disordered" evidence="1">
    <location>
        <begin position="165"/>
        <end position="301"/>
    </location>
</feature>
<organism evidence="3 4">
    <name type="scientific">Bifidobacterium eulemuris</name>
    <dbReference type="NCBI Taxonomy" id="1765219"/>
    <lineage>
        <taxon>Bacteria</taxon>
        <taxon>Bacillati</taxon>
        <taxon>Actinomycetota</taxon>
        <taxon>Actinomycetes</taxon>
        <taxon>Bifidobacteriales</taxon>
        <taxon>Bifidobacteriaceae</taxon>
        <taxon>Bifidobacterium</taxon>
    </lineage>
</organism>
<feature type="compositionally biased region" description="Low complexity" evidence="1">
    <location>
        <begin position="231"/>
        <end position="264"/>
    </location>
</feature>
<dbReference type="GO" id="GO:0015562">
    <property type="term" value="F:efflux transmembrane transporter activity"/>
    <property type="evidence" value="ECO:0007669"/>
    <property type="project" value="TreeGrafter"/>
</dbReference>
<evidence type="ECO:0000313" key="3">
    <source>
        <dbReference type="EMBL" id="OZG68197.1"/>
    </source>
</evidence>
<gene>
    <name evidence="3" type="ORF">BEUL_1210</name>
</gene>
<dbReference type="AlphaFoldDB" id="A0A261G9T8"/>
<evidence type="ECO:0000313" key="4">
    <source>
        <dbReference type="Proteomes" id="UP000216057"/>
    </source>
</evidence>
<dbReference type="PANTHER" id="PTHR30469:SF33">
    <property type="entry name" value="SLR1207 PROTEIN"/>
    <property type="match status" value="1"/>
</dbReference>
<sequence length="396" mass="38569">MKNGNKLVAAALSALLLSGCAACGNPTSDSDQVTDPTVNSDSTNTVTVTSGTLAPTISAQATVISNTAFTLTASAQGVFQASAKVGDVVKAQQVLGWVDSTPITSPVEGTIVSVAGSGVTVPRNYPVVTLTYSGFALQTDATRLLRMTDSSDNLSGKFQITNGEGPTSCAAVVPSQQAAESSTDSSSGTADGNSTDGSGDQSTAGSIAYSPTAEPSRVIPISAYVKDPDDASASGGTDDGGEASSNGDSASDNDAAASGDPASAGGTGSGSGTASSGNANSSTDGGNSSNGSASAAPSSSTTMACLVGKDIDVREGESGTLVLTASATQPSLLLPVSAVAGRSGKGTVTKVTDDGQEQVSVELGASDGARIVITSGLSEGDTVLATAPNLTVKQTQ</sequence>
<feature type="compositionally biased region" description="Low complexity" evidence="1">
    <location>
        <begin position="181"/>
        <end position="200"/>
    </location>
</feature>
<accession>A0A261G9T8</accession>
<keyword evidence="2" id="KW-0732">Signal</keyword>
<dbReference type="EMBL" id="MWWZ01000006">
    <property type="protein sequence ID" value="OZG68197.1"/>
    <property type="molecule type" value="Genomic_DNA"/>
</dbReference>
<dbReference type="Gene3D" id="3.40.630.10">
    <property type="entry name" value="Zn peptidases"/>
    <property type="match status" value="1"/>
</dbReference>
<name>A0A261G9T8_9BIFI</name>
<reference evidence="3 4" key="1">
    <citation type="journal article" date="2017" name="BMC Genomics">
        <title>Comparative genomic and phylogenomic analyses of the Bifidobacteriaceae family.</title>
        <authorList>
            <person name="Lugli G.A."/>
            <person name="Milani C."/>
            <person name="Turroni F."/>
            <person name="Duranti S."/>
            <person name="Mancabelli L."/>
            <person name="Mangifesta M."/>
            <person name="Ferrario C."/>
            <person name="Modesto M."/>
            <person name="Mattarelli P."/>
            <person name="Jiri K."/>
            <person name="van Sinderen D."/>
            <person name="Ventura M."/>
        </authorList>
    </citation>
    <scope>NUCLEOTIDE SEQUENCE [LARGE SCALE GENOMIC DNA]</scope>
    <source>
        <strain evidence="3 4">DSM 100216</strain>
    </source>
</reference>
<evidence type="ECO:0000256" key="1">
    <source>
        <dbReference type="SAM" id="MobiDB-lite"/>
    </source>
</evidence>
<dbReference type="Gene3D" id="2.40.420.20">
    <property type="match status" value="1"/>
</dbReference>